<dbReference type="InterPro" id="IPR010982">
    <property type="entry name" value="Lambda_DNA-bd_dom_sf"/>
</dbReference>
<dbReference type="PANTHER" id="PTHR46797">
    <property type="entry name" value="HTH-TYPE TRANSCRIPTIONAL REGULATOR"/>
    <property type="match status" value="1"/>
</dbReference>
<evidence type="ECO:0000256" key="1">
    <source>
        <dbReference type="ARBA" id="ARBA00023125"/>
    </source>
</evidence>
<dbReference type="CDD" id="cd00093">
    <property type="entry name" value="HTH_XRE"/>
    <property type="match status" value="1"/>
</dbReference>
<organism evidence="3 4">
    <name type="scientific">Candidatus Scatenecus faecavium</name>
    <dbReference type="NCBI Taxonomy" id="2840915"/>
    <lineage>
        <taxon>Bacteria</taxon>
        <taxon>Candidatus Scatenecus</taxon>
    </lineage>
</organism>
<dbReference type="GO" id="GO:0005829">
    <property type="term" value="C:cytosol"/>
    <property type="evidence" value="ECO:0007669"/>
    <property type="project" value="TreeGrafter"/>
</dbReference>
<comment type="caution">
    <text evidence="3">The sequence shown here is derived from an EMBL/GenBank/DDBJ whole genome shotgun (WGS) entry which is preliminary data.</text>
</comment>
<feature type="domain" description="HTH cro/C1-type" evidence="2">
    <location>
        <begin position="11"/>
        <end position="65"/>
    </location>
</feature>
<evidence type="ECO:0000259" key="2">
    <source>
        <dbReference type="PROSITE" id="PS50943"/>
    </source>
</evidence>
<dbReference type="InterPro" id="IPR001387">
    <property type="entry name" value="Cro/C1-type_HTH"/>
</dbReference>
<dbReference type="InterPro" id="IPR050807">
    <property type="entry name" value="TransReg_Diox_bact_type"/>
</dbReference>
<dbReference type="SMART" id="SM00530">
    <property type="entry name" value="HTH_XRE"/>
    <property type="match status" value="1"/>
</dbReference>
<dbReference type="Gene3D" id="1.10.260.40">
    <property type="entry name" value="lambda repressor-like DNA-binding domains"/>
    <property type="match status" value="1"/>
</dbReference>
<dbReference type="AlphaFoldDB" id="A0A9D1K491"/>
<keyword evidence="1" id="KW-0238">DNA-binding</keyword>
<proteinExistence type="predicted"/>
<dbReference type="GO" id="GO:0003677">
    <property type="term" value="F:DNA binding"/>
    <property type="evidence" value="ECO:0007669"/>
    <property type="project" value="UniProtKB-KW"/>
</dbReference>
<dbReference type="GO" id="GO:0003700">
    <property type="term" value="F:DNA-binding transcription factor activity"/>
    <property type="evidence" value="ECO:0007669"/>
    <property type="project" value="TreeGrafter"/>
</dbReference>
<dbReference type="PANTHER" id="PTHR46797:SF1">
    <property type="entry name" value="METHYLPHOSPHONATE SYNTHASE"/>
    <property type="match status" value="1"/>
</dbReference>
<accession>A0A9D1K491</accession>
<gene>
    <name evidence="3" type="ORF">IAD41_09005</name>
</gene>
<name>A0A9D1K491_9BACT</name>
<reference evidence="3" key="2">
    <citation type="journal article" date="2021" name="PeerJ">
        <title>Extensive microbial diversity within the chicken gut microbiome revealed by metagenomics and culture.</title>
        <authorList>
            <person name="Gilroy R."/>
            <person name="Ravi A."/>
            <person name="Getino M."/>
            <person name="Pursley I."/>
            <person name="Horton D.L."/>
            <person name="Alikhan N.F."/>
            <person name="Baker D."/>
            <person name="Gharbi K."/>
            <person name="Hall N."/>
            <person name="Watson M."/>
            <person name="Adriaenssens E.M."/>
            <person name="Foster-Nyarko E."/>
            <person name="Jarju S."/>
            <person name="Secka A."/>
            <person name="Antonio M."/>
            <person name="Oren A."/>
            <person name="Chaudhuri R.R."/>
            <person name="La Ragione R."/>
            <person name="Hildebrand F."/>
            <person name="Pallen M.J."/>
        </authorList>
    </citation>
    <scope>NUCLEOTIDE SEQUENCE</scope>
    <source>
        <strain evidence="3">CHK152-2994</strain>
    </source>
</reference>
<dbReference type="Proteomes" id="UP000824139">
    <property type="component" value="Unassembled WGS sequence"/>
</dbReference>
<reference evidence="3" key="1">
    <citation type="submission" date="2020-10" db="EMBL/GenBank/DDBJ databases">
        <authorList>
            <person name="Gilroy R."/>
        </authorList>
    </citation>
    <scope>NUCLEOTIDE SEQUENCE</scope>
    <source>
        <strain evidence="3">CHK152-2994</strain>
    </source>
</reference>
<dbReference type="Pfam" id="PF01381">
    <property type="entry name" value="HTH_3"/>
    <property type="match status" value="1"/>
</dbReference>
<evidence type="ECO:0000313" key="4">
    <source>
        <dbReference type="Proteomes" id="UP000824139"/>
    </source>
</evidence>
<dbReference type="SUPFAM" id="SSF47413">
    <property type="entry name" value="lambda repressor-like DNA-binding domains"/>
    <property type="match status" value="1"/>
</dbReference>
<dbReference type="PROSITE" id="PS50943">
    <property type="entry name" value="HTH_CROC1"/>
    <property type="match status" value="1"/>
</dbReference>
<protein>
    <submittedName>
        <fullName evidence="3">Helix-turn-helix transcriptional regulator</fullName>
    </submittedName>
</protein>
<evidence type="ECO:0000313" key="3">
    <source>
        <dbReference type="EMBL" id="HIS83725.1"/>
    </source>
</evidence>
<sequence length="104" mass="12059">MDIKSNLGIRIKELRKQRRLSQEKLAELVDISQNALSYIETGDNFCSADTLEKIITALEIEPQELFDFGHFKSNDELLNEINHILNKNPEKIPDFYKILKAIIN</sequence>
<dbReference type="EMBL" id="DVJO01000194">
    <property type="protein sequence ID" value="HIS83725.1"/>
    <property type="molecule type" value="Genomic_DNA"/>
</dbReference>